<dbReference type="InterPro" id="IPR000362">
    <property type="entry name" value="Fumarate_lyase_fam"/>
</dbReference>
<dbReference type="Pfam" id="PF00206">
    <property type="entry name" value="Lyase_1"/>
    <property type="match status" value="1"/>
</dbReference>
<dbReference type="Gene3D" id="1.20.200.10">
    <property type="entry name" value="Fumarase/aspartase (Central domain)"/>
    <property type="match status" value="1"/>
</dbReference>
<organism evidence="5 6">
    <name type="scientific">Gluconobacter frateurii NRIC 0228</name>
    <dbReference type="NCBI Taxonomy" id="1307946"/>
    <lineage>
        <taxon>Bacteria</taxon>
        <taxon>Pseudomonadati</taxon>
        <taxon>Pseudomonadota</taxon>
        <taxon>Alphaproteobacteria</taxon>
        <taxon>Acetobacterales</taxon>
        <taxon>Acetobacteraceae</taxon>
        <taxon>Gluconobacter</taxon>
    </lineage>
</organism>
<gene>
    <name evidence="5" type="ORF">AA0228_1324</name>
</gene>
<dbReference type="PROSITE" id="PS00163">
    <property type="entry name" value="FUMARATE_LYASES"/>
    <property type="match status" value="1"/>
</dbReference>
<dbReference type="Pfam" id="PF10415">
    <property type="entry name" value="FumaraseC_C"/>
    <property type="match status" value="1"/>
</dbReference>
<dbReference type="NCBIfam" id="NF008909">
    <property type="entry name" value="PRK12273.1"/>
    <property type="match status" value="1"/>
</dbReference>
<dbReference type="InterPro" id="IPR024083">
    <property type="entry name" value="Fumarase/histidase_N"/>
</dbReference>
<evidence type="ECO:0000313" key="5">
    <source>
        <dbReference type="EMBL" id="GBR11290.1"/>
    </source>
</evidence>
<dbReference type="PANTHER" id="PTHR42696">
    <property type="entry name" value="ASPARTATE AMMONIA-LYASE"/>
    <property type="match status" value="1"/>
</dbReference>
<reference evidence="5" key="1">
    <citation type="submission" date="2013-04" db="EMBL/GenBank/DDBJ databases">
        <title>The genome sequencing project of 58 acetic acid bacteria.</title>
        <authorList>
            <person name="Okamoto-Kainuma A."/>
            <person name="Ishikawa M."/>
            <person name="Umino S."/>
            <person name="Koizumi Y."/>
            <person name="Shiwa Y."/>
            <person name="Yoshikawa H."/>
            <person name="Matsutani M."/>
            <person name="Matsushita K."/>
        </authorList>
    </citation>
    <scope>NUCLEOTIDE SEQUENCE</scope>
    <source>
        <strain evidence="5">NRIC 0228</strain>
    </source>
</reference>
<dbReference type="Proteomes" id="UP001061070">
    <property type="component" value="Unassembled WGS sequence"/>
</dbReference>
<dbReference type="EMBL" id="BAQW01000005">
    <property type="protein sequence ID" value="GBR11290.1"/>
    <property type="molecule type" value="Genomic_DNA"/>
</dbReference>
<accession>A0ABQ0QAU9</accession>
<dbReference type="SUPFAM" id="SSF48557">
    <property type="entry name" value="L-aspartase-like"/>
    <property type="match status" value="1"/>
</dbReference>
<evidence type="ECO:0000256" key="2">
    <source>
        <dbReference type="SAM" id="MobiDB-lite"/>
    </source>
</evidence>
<dbReference type="Gene3D" id="1.10.275.10">
    <property type="entry name" value="Fumarase/aspartase (N-terminal domain)"/>
    <property type="match status" value="1"/>
</dbReference>
<keyword evidence="6" id="KW-1185">Reference proteome</keyword>
<protein>
    <submittedName>
        <fullName evidence="5">Aspartate ammonia-lyase</fullName>
    </submittedName>
</protein>
<feature type="compositionally biased region" description="Basic and acidic residues" evidence="2">
    <location>
        <begin position="8"/>
        <end position="21"/>
    </location>
</feature>
<dbReference type="PRINTS" id="PR00149">
    <property type="entry name" value="FUMRATELYASE"/>
</dbReference>
<dbReference type="CDD" id="cd01357">
    <property type="entry name" value="Aspartase"/>
    <property type="match status" value="1"/>
</dbReference>
<evidence type="ECO:0000259" key="3">
    <source>
        <dbReference type="Pfam" id="PF00206"/>
    </source>
</evidence>
<dbReference type="RefSeq" id="WP_099182006.1">
    <property type="nucleotide sequence ID" value="NZ_BAQW01000005.1"/>
</dbReference>
<feature type="domain" description="Fumarate lyase N-terminal" evidence="3">
    <location>
        <begin position="36"/>
        <end position="364"/>
    </location>
</feature>
<evidence type="ECO:0000259" key="4">
    <source>
        <dbReference type="Pfam" id="PF10415"/>
    </source>
</evidence>
<dbReference type="InterPro" id="IPR020557">
    <property type="entry name" value="Fumarate_lyase_CS"/>
</dbReference>
<feature type="domain" description="Fumarase C C-terminal" evidence="4">
    <location>
        <begin position="430"/>
        <end position="482"/>
    </location>
</feature>
<keyword evidence="1" id="KW-0456">Lyase</keyword>
<evidence type="ECO:0000313" key="6">
    <source>
        <dbReference type="Proteomes" id="UP001061070"/>
    </source>
</evidence>
<dbReference type="InterPro" id="IPR051546">
    <property type="entry name" value="Aspartate_Ammonia-Lyase"/>
</dbReference>
<evidence type="ECO:0000256" key="1">
    <source>
        <dbReference type="ARBA" id="ARBA00023239"/>
    </source>
</evidence>
<dbReference type="InterPro" id="IPR022761">
    <property type="entry name" value="Fumarate_lyase_N"/>
</dbReference>
<feature type="region of interest" description="Disordered" evidence="2">
    <location>
        <begin position="1"/>
        <end position="21"/>
    </location>
</feature>
<sequence length="495" mass="53545">MDNAVNDGLKRPVYDDATGSHEDFRPEKDLLGFRKIPQNVRWGIHTARAQDNFPISGIPIGASPFLVKGMVLVKQAAARTNFRLGTLETWRADAIDKACQNILDNQVLHEEFVVDVMQGGAGTSTNMNVNEVIANVALDLLGKAHGDYTVLHPNDHVNMMQSTNDSYPTGLRVAVLLALEPLLETLMDLAKSLRAKSAEFRDVLKLGRTQLRDAVPMTLGQEFGAFSTMIQSEIANLKNVSGQLLAINLGGTAIGTGITAHPDFGAFATQELRRLTGYEFERAPDLVEATSDVGAFVSFSGALKRLSLKLSKIAGDLRLLSSGPWAGFGEISLPAVQAGSSIMPGKVNPVIPEAINQVAYLVCGHDLTVTMCAEGGQLQLNPFEPMIAHCLFSSMHCLTNAVTVLTTRCVDGIEAEWERCRSYIEGSASIITALVPRLGYEVCSRLAKRALVEKRKILDLLLEESLLPSEELAELLRPELLTGAASGVSVERPQS</sequence>
<dbReference type="Gene3D" id="1.10.40.30">
    <property type="entry name" value="Fumarase/aspartase (C-terminal domain)"/>
    <property type="match status" value="1"/>
</dbReference>
<name>A0ABQ0QAU9_9PROT</name>
<dbReference type="InterPro" id="IPR018951">
    <property type="entry name" value="Fumarase_C_C"/>
</dbReference>
<comment type="caution">
    <text evidence="5">The sequence shown here is derived from an EMBL/GenBank/DDBJ whole genome shotgun (WGS) entry which is preliminary data.</text>
</comment>
<dbReference type="PANTHER" id="PTHR42696:SF2">
    <property type="entry name" value="ASPARTATE AMMONIA-LYASE"/>
    <property type="match status" value="1"/>
</dbReference>
<proteinExistence type="predicted"/>
<dbReference type="InterPro" id="IPR008948">
    <property type="entry name" value="L-Aspartase-like"/>
</dbReference>